<comment type="catalytic activity">
    <reaction evidence="6 8">
        <text>dCMP + ATP = dCDP + ADP</text>
        <dbReference type="Rhea" id="RHEA:25094"/>
        <dbReference type="ChEBI" id="CHEBI:30616"/>
        <dbReference type="ChEBI" id="CHEBI:57566"/>
        <dbReference type="ChEBI" id="CHEBI:58593"/>
        <dbReference type="ChEBI" id="CHEBI:456216"/>
        <dbReference type="EC" id="2.7.4.25"/>
    </reaction>
</comment>
<feature type="domain" description="Cytidylate kinase" evidence="9">
    <location>
        <begin position="6"/>
        <end position="219"/>
    </location>
</feature>
<keyword evidence="4 8" id="KW-0418">Kinase</keyword>
<dbReference type="EMBL" id="CP060139">
    <property type="protein sequence ID" value="QNR24942.1"/>
    <property type="molecule type" value="Genomic_DNA"/>
</dbReference>
<comment type="catalytic activity">
    <reaction evidence="7 8">
        <text>CMP + ATP = CDP + ADP</text>
        <dbReference type="Rhea" id="RHEA:11600"/>
        <dbReference type="ChEBI" id="CHEBI:30616"/>
        <dbReference type="ChEBI" id="CHEBI:58069"/>
        <dbReference type="ChEBI" id="CHEBI:60377"/>
        <dbReference type="ChEBI" id="CHEBI:456216"/>
        <dbReference type="EC" id="2.7.4.25"/>
    </reaction>
</comment>
<evidence type="ECO:0000313" key="10">
    <source>
        <dbReference type="EMBL" id="QNR24942.1"/>
    </source>
</evidence>
<feature type="binding site" evidence="8">
    <location>
        <begin position="10"/>
        <end position="18"/>
    </location>
    <ligand>
        <name>ATP</name>
        <dbReference type="ChEBI" id="CHEBI:30616"/>
    </ligand>
</feature>
<comment type="subcellular location">
    <subcellularLocation>
        <location evidence="8">Cytoplasm</location>
    </subcellularLocation>
</comment>
<dbReference type="RefSeq" id="WP_210759469.1">
    <property type="nucleotide sequence ID" value="NZ_CP060139.1"/>
</dbReference>
<evidence type="ECO:0000256" key="7">
    <source>
        <dbReference type="ARBA" id="ARBA00048478"/>
    </source>
</evidence>
<dbReference type="InterPro" id="IPR003136">
    <property type="entry name" value="Cytidylate_kin"/>
</dbReference>
<evidence type="ECO:0000256" key="3">
    <source>
        <dbReference type="ARBA" id="ARBA00022741"/>
    </source>
</evidence>
<dbReference type="GO" id="GO:0006220">
    <property type="term" value="P:pyrimidine nucleotide metabolic process"/>
    <property type="evidence" value="ECO:0007669"/>
    <property type="project" value="UniProtKB-UniRule"/>
</dbReference>
<keyword evidence="11" id="KW-1185">Reference proteome</keyword>
<proteinExistence type="inferred from homology"/>
<dbReference type="AlphaFoldDB" id="A0A7H0VGU4"/>
<evidence type="ECO:0000256" key="4">
    <source>
        <dbReference type="ARBA" id="ARBA00022777"/>
    </source>
</evidence>
<dbReference type="NCBIfam" id="TIGR00017">
    <property type="entry name" value="cmk"/>
    <property type="match status" value="1"/>
</dbReference>
<keyword evidence="5 8" id="KW-0067">ATP-binding</keyword>
<keyword evidence="3 8" id="KW-0547">Nucleotide-binding</keyword>
<dbReference type="KEGG" id="chyd:H4K34_03620"/>
<dbReference type="InterPro" id="IPR027417">
    <property type="entry name" value="P-loop_NTPase"/>
</dbReference>
<evidence type="ECO:0000256" key="2">
    <source>
        <dbReference type="ARBA" id="ARBA00022679"/>
    </source>
</evidence>
<evidence type="ECO:0000259" key="9">
    <source>
        <dbReference type="Pfam" id="PF02224"/>
    </source>
</evidence>
<reference evidence="10 11" key="1">
    <citation type="submission" date="2020-08" db="EMBL/GenBank/DDBJ databases">
        <title>Croceimicrobium hydrocarbonivorans gen. nov., sp. nov., a novel marine bacterium isolated from a bacterial consortium that degrades polyethylene terephthalate.</title>
        <authorList>
            <person name="Liu R."/>
        </authorList>
    </citation>
    <scope>NUCLEOTIDE SEQUENCE [LARGE SCALE GENOMIC DNA]</scope>
    <source>
        <strain evidence="10 11">A20-9</strain>
    </source>
</reference>
<dbReference type="Pfam" id="PF02224">
    <property type="entry name" value="Cytidylate_kin"/>
    <property type="match status" value="1"/>
</dbReference>
<name>A0A7H0VGU4_9FLAO</name>
<dbReference type="GO" id="GO:0036431">
    <property type="term" value="F:dCMP kinase activity"/>
    <property type="evidence" value="ECO:0007669"/>
    <property type="project" value="InterPro"/>
</dbReference>
<gene>
    <name evidence="8" type="primary">cmk</name>
    <name evidence="10" type="ORF">H4K34_03620</name>
</gene>
<comment type="similarity">
    <text evidence="1 8">Belongs to the cytidylate kinase family. Type 1 subfamily.</text>
</comment>
<evidence type="ECO:0000313" key="11">
    <source>
        <dbReference type="Proteomes" id="UP000516305"/>
    </source>
</evidence>
<keyword evidence="8" id="KW-0963">Cytoplasm</keyword>
<dbReference type="GO" id="GO:0005524">
    <property type="term" value="F:ATP binding"/>
    <property type="evidence" value="ECO:0007669"/>
    <property type="project" value="UniProtKB-UniRule"/>
</dbReference>
<evidence type="ECO:0000256" key="6">
    <source>
        <dbReference type="ARBA" id="ARBA00047615"/>
    </source>
</evidence>
<dbReference type="EC" id="2.7.4.25" evidence="8"/>
<evidence type="ECO:0000256" key="5">
    <source>
        <dbReference type="ARBA" id="ARBA00022840"/>
    </source>
</evidence>
<dbReference type="InterPro" id="IPR011994">
    <property type="entry name" value="Cytidylate_kinase_dom"/>
</dbReference>
<keyword evidence="2 8" id="KW-0808">Transferase</keyword>
<dbReference type="Proteomes" id="UP000516305">
    <property type="component" value="Chromosome"/>
</dbReference>
<sequence>MKGIRIAVDGYSSTGKSTMARQLAAALNFRYIDTGAMYRAVTYWALEQGYFQSGSLDKAKLITSLSRLNLDFQFSESEGKPVIHVNGRAVEREIRGAEVASKVSIVAQISEVRRFLVKQQQAIAEAGSVVMDGRDIASVVMPDAELKIFMTADPKVRAQRRFAELQSKGMEMTLEEVAKNLEERDYLDTHREDSPLIQTEDALVLDNTNLGMEEQLNLALGWAKERQA</sequence>
<dbReference type="CDD" id="cd02020">
    <property type="entry name" value="CMPK"/>
    <property type="match status" value="1"/>
</dbReference>
<dbReference type="SUPFAM" id="SSF52540">
    <property type="entry name" value="P-loop containing nucleoside triphosphate hydrolases"/>
    <property type="match status" value="1"/>
</dbReference>
<accession>A0A7H0VGU4</accession>
<dbReference type="HAMAP" id="MF_00238">
    <property type="entry name" value="Cytidyl_kinase_type1"/>
    <property type="match status" value="1"/>
</dbReference>
<evidence type="ECO:0000256" key="1">
    <source>
        <dbReference type="ARBA" id="ARBA00009427"/>
    </source>
</evidence>
<protein>
    <recommendedName>
        <fullName evidence="8">Cytidylate kinase</fullName>
        <shortName evidence="8">CK</shortName>
        <ecNumber evidence="8">2.7.4.25</ecNumber>
    </recommendedName>
    <alternativeName>
        <fullName evidence="8">Cytidine monophosphate kinase</fullName>
        <shortName evidence="8">CMP kinase</shortName>
    </alternativeName>
</protein>
<evidence type="ECO:0000256" key="8">
    <source>
        <dbReference type="HAMAP-Rule" id="MF_00238"/>
    </source>
</evidence>
<dbReference type="Gene3D" id="3.40.50.300">
    <property type="entry name" value="P-loop containing nucleotide triphosphate hydrolases"/>
    <property type="match status" value="1"/>
</dbReference>
<dbReference type="GO" id="GO:0005737">
    <property type="term" value="C:cytoplasm"/>
    <property type="evidence" value="ECO:0007669"/>
    <property type="project" value="UniProtKB-SubCell"/>
</dbReference>
<organism evidence="10 11">
    <name type="scientific">Croceimicrobium hydrocarbonivorans</name>
    <dbReference type="NCBI Taxonomy" id="2761580"/>
    <lineage>
        <taxon>Bacteria</taxon>
        <taxon>Pseudomonadati</taxon>
        <taxon>Bacteroidota</taxon>
        <taxon>Flavobacteriia</taxon>
        <taxon>Flavobacteriales</taxon>
        <taxon>Owenweeksiaceae</taxon>
        <taxon>Croceimicrobium</taxon>
    </lineage>
</organism>